<dbReference type="STRING" id="400727.A0A2T7P5J0"/>
<comment type="similarity">
    <text evidence="2">In the C-terminal section; belongs to the NAD synthetase family.</text>
</comment>
<gene>
    <name evidence="12" type="ORF">C0Q70_11270</name>
</gene>
<reference evidence="12 13" key="1">
    <citation type="submission" date="2018-04" db="EMBL/GenBank/DDBJ databases">
        <title>The genome of golden apple snail Pomacea canaliculata provides insight into stress tolerance and invasive adaptation.</title>
        <authorList>
            <person name="Liu C."/>
            <person name="Liu B."/>
            <person name="Ren Y."/>
            <person name="Zhang Y."/>
            <person name="Wang H."/>
            <person name="Li S."/>
            <person name="Jiang F."/>
            <person name="Yin L."/>
            <person name="Zhang G."/>
            <person name="Qian W."/>
            <person name="Fan W."/>
        </authorList>
    </citation>
    <scope>NUCLEOTIDE SEQUENCE [LARGE SCALE GENOMIC DNA]</scope>
    <source>
        <strain evidence="12">SZHN2017</strain>
        <tissue evidence="12">Muscle</tissue>
    </source>
</reference>
<dbReference type="PANTHER" id="PTHR23090">
    <property type="entry name" value="NH 3 /GLUTAMINE-DEPENDENT NAD + SYNTHETASE"/>
    <property type="match status" value="1"/>
</dbReference>
<dbReference type="SUPFAM" id="SSF52402">
    <property type="entry name" value="Adenine nucleotide alpha hydrolases-like"/>
    <property type="match status" value="1"/>
</dbReference>
<evidence type="ECO:0000256" key="7">
    <source>
        <dbReference type="ARBA" id="ARBA00022840"/>
    </source>
</evidence>
<evidence type="ECO:0000256" key="1">
    <source>
        <dbReference type="ARBA" id="ARBA00005188"/>
    </source>
</evidence>
<keyword evidence="5" id="KW-0436">Ligase</keyword>
<evidence type="ECO:0000256" key="6">
    <source>
        <dbReference type="ARBA" id="ARBA00022741"/>
    </source>
</evidence>
<organism evidence="12 13">
    <name type="scientific">Pomacea canaliculata</name>
    <name type="common">Golden apple snail</name>
    <dbReference type="NCBI Taxonomy" id="400727"/>
    <lineage>
        <taxon>Eukaryota</taxon>
        <taxon>Metazoa</taxon>
        <taxon>Spiralia</taxon>
        <taxon>Lophotrochozoa</taxon>
        <taxon>Mollusca</taxon>
        <taxon>Gastropoda</taxon>
        <taxon>Caenogastropoda</taxon>
        <taxon>Architaenioglossa</taxon>
        <taxon>Ampullarioidea</taxon>
        <taxon>Ampullariidae</taxon>
        <taxon>Pomacea</taxon>
    </lineage>
</organism>
<dbReference type="InterPro" id="IPR003694">
    <property type="entry name" value="NAD_synthase"/>
</dbReference>
<dbReference type="GO" id="GO:0005737">
    <property type="term" value="C:cytoplasm"/>
    <property type="evidence" value="ECO:0007669"/>
    <property type="project" value="InterPro"/>
</dbReference>
<keyword evidence="6" id="KW-0547">Nucleotide-binding</keyword>
<dbReference type="FunFam" id="3.40.50.620:FF:000036">
    <property type="entry name" value="Glutamine-dependent NAD(+) synthetase"/>
    <property type="match status" value="1"/>
</dbReference>
<evidence type="ECO:0000256" key="10">
    <source>
        <dbReference type="SAM" id="MobiDB-lite"/>
    </source>
</evidence>
<dbReference type="EC" id="6.3.5.1" evidence="3"/>
<dbReference type="Pfam" id="PF00795">
    <property type="entry name" value="CN_hydrolase"/>
    <property type="match status" value="1"/>
</dbReference>
<feature type="compositionally biased region" description="Basic and acidic residues" evidence="10">
    <location>
        <begin position="795"/>
        <end position="818"/>
    </location>
</feature>
<evidence type="ECO:0000256" key="2">
    <source>
        <dbReference type="ARBA" id="ARBA00007145"/>
    </source>
</evidence>
<proteinExistence type="inferred from homology"/>
<evidence type="ECO:0000256" key="5">
    <source>
        <dbReference type="ARBA" id="ARBA00022598"/>
    </source>
</evidence>
<evidence type="ECO:0000313" key="13">
    <source>
        <dbReference type="Proteomes" id="UP000245119"/>
    </source>
</evidence>
<dbReference type="InterPro" id="IPR036526">
    <property type="entry name" value="C-N_Hydrolase_sf"/>
</dbReference>
<keyword evidence="8" id="KW-0520">NAD</keyword>
<dbReference type="AlphaFoldDB" id="A0A2T7P5J0"/>
<sequence>MVLCDDGNYRETRWFTAWKKEKETEDYFLPRMVRDITEQSCVPFGDGVISTYDTCLAPEICEELWNPQSRHIDLSLDGVEIIMNSSGSYHQLRKMFTRVDLVKSATYKCGGVYMFSNLIGCDGERVFYDGGSMISVNGQIVAEGPQFTLEEVCVVAAVVDLEDVRSYKYGLRSRSEKASCTKPFPRIQVDFALSDRDDYNLLRTSPPIQFSLLSPAEEIRLGPACWMWDYLRRSAQGGFFLPLSGGIDSSATACLVASMCHLICDAVANGNHTVQMDIQRITGQPEYVPKEPRELANRIFTTCYMASENSSNDTRNRAAQLANQIGCYHLSINIDIAVAAVLKIFSTAVNMMPRFRVHGGSLRENLALQNVQARLRMVLAYLFAQLSLWARGRSGGLLVLGSANVDESLRGYMTKYDCSSADINPIGGISKTDLRIFINHCKDKFGFTSLESILGALPTAELEPLADGELMQTDEQDMGMTYEELSVYGKLRKQQKCGPYSMFCKLLHLSSSKHSPEEIADKVKLFFQLYAINRHKMTVLTPSYHAESYSPDDNRFDQRQFLYNVKWPWQFSRIDQEVKKVEDLLKMRDDAEEISSASENEKRANINPQIPTAPSNISNGMPISSSSMGITVPLSCQVTLLRNTAGSPRQLVPSTPTLARRYIPLLPQQLHQLQLHQQQHQQTQLTFPSSTVGASTINGSKGITFAGETNGIDTSSHEYIVHQLPGSGNRVLLSSGRYATIDPSMLGPVNALMAVANQRPLPTPDTEDSPIQVADTSSHGSDTEIVKKKRRKKMTDKPLSDHAEKPVVEDKVQKRGMKERAPALMQQLAHKVQRNVENAMQLEKPLPTLHKQNGNSGTSVQEV</sequence>
<feature type="region of interest" description="Disordered" evidence="10">
    <location>
        <begin position="839"/>
        <end position="863"/>
    </location>
</feature>
<comment type="pathway">
    <text evidence="1">Cofactor biosynthesis; NAD(+) biosynthesis; NAD(+) from deamido-NAD(+) (L-Gln route): step 1/1.</text>
</comment>
<dbReference type="PANTHER" id="PTHR23090:SF9">
    <property type="entry name" value="GLUTAMINE-DEPENDENT NAD(+) SYNTHETASE"/>
    <property type="match status" value="1"/>
</dbReference>
<dbReference type="GO" id="GO:0005524">
    <property type="term" value="F:ATP binding"/>
    <property type="evidence" value="ECO:0007669"/>
    <property type="project" value="UniProtKB-KW"/>
</dbReference>
<evidence type="ECO:0000256" key="4">
    <source>
        <dbReference type="ARBA" id="ARBA00017309"/>
    </source>
</evidence>
<feature type="compositionally biased region" description="Polar residues" evidence="10">
    <location>
        <begin position="606"/>
        <end position="616"/>
    </location>
</feature>
<feature type="domain" description="CN hydrolase" evidence="11">
    <location>
        <begin position="1"/>
        <end position="161"/>
    </location>
</feature>
<evidence type="ECO:0000256" key="3">
    <source>
        <dbReference type="ARBA" id="ARBA00012743"/>
    </source>
</evidence>
<dbReference type="Pfam" id="PF02540">
    <property type="entry name" value="NAD_synthase"/>
    <property type="match status" value="1"/>
</dbReference>
<dbReference type="InterPro" id="IPR022310">
    <property type="entry name" value="NAD/GMP_synthase"/>
</dbReference>
<evidence type="ECO:0000313" key="12">
    <source>
        <dbReference type="EMBL" id="PVD28676.1"/>
    </source>
</evidence>
<dbReference type="Gene3D" id="3.40.50.620">
    <property type="entry name" value="HUPs"/>
    <property type="match status" value="1"/>
</dbReference>
<dbReference type="UniPathway" id="UPA00253"/>
<dbReference type="Gene3D" id="3.60.110.10">
    <property type="entry name" value="Carbon-nitrogen hydrolase"/>
    <property type="match status" value="1"/>
</dbReference>
<dbReference type="OrthoDB" id="2020662at2759"/>
<feature type="region of interest" description="Disordered" evidence="10">
    <location>
        <begin position="760"/>
        <end position="818"/>
    </location>
</feature>
<dbReference type="InterPro" id="IPR003010">
    <property type="entry name" value="C-N_Hydrolase"/>
</dbReference>
<dbReference type="SUPFAM" id="SSF56317">
    <property type="entry name" value="Carbon-nitrogen hydrolase"/>
    <property type="match status" value="1"/>
</dbReference>
<dbReference type="Proteomes" id="UP000245119">
    <property type="component" value="Linkage Group LG6"/>
</dbReference>
<comment type="caution">
    <text evidence="12">The sequence shown here is derived from an EMBL/GenBank/DDBJ whole genome shotgun (WGS) entry which is preliminary data.</text>
</comment>
<dbReference type="GO" id="GO:0009435">
    <property type="term" value="P:NAD+ biosynthetic process"/>
    <property type="evidence" value="ECO:0007669"/>
    <property type="project" value="UniProtKB-UniPathway"/>
</dbReference>
<dbReference type="PROSITE" id="PS50263">
    <property type="entry name" value="CN_HYDROLASE"/>
    <property type="match status" value="1"/>
</dbReference>
<keyword evidence="7" id="KW-0067">ATP-binding</keyword>
<accession>A0A2T7P5J0</accession>
<protein>
    <recommendedName>
        <fullName evidence="4">Glutamine-dependent NAD(+) synthetase</fullName>
        <ecNumber evidence="3">6.3.5.1</ecNumber>
    </recommendedName>
    <alternativeName>
        <fullName evidence="9">NAD(+) synthase [glutamine-hydrolyzing]</fullName>
    </alternativeName>
</protein>
<dbReference type="GO" id="GO:0003952">
    <property type="term" value="F:NAD+ synthase (glutamine-hydrolyzing) activity"/>
    <property type="evidence" value="ECO:0007669"/>
    <property type="project" value="UniProtKB-EC"/>
</dbReference>
<dbReference type="NCBIfam" id="TIGR00552">
    <property type="entry name" value="nadE"/>
    <property type="match status" value="1"/>
</dbReference>
<name>A0A2T7P5J0_POMCA</name>
<evidence type="ECO:0000256" key="8">
    <source>
        <dbReference type="ARBA" id="ARBA00023027"/>
    </source>
</evidence>
<keyword evidence="13" id="KW-1185">Reference proteome</keyword>
<feature type="region of interest" description="Disordered" evidence="10">
    <location>
        <begin position="592"/>
        <end position="616"/>
    </location>
</feature>
<dbReference type="GO" id="GO:0004359">
    <property type="term" value="F:glutaminase activity"/>
    <property type="evidence" value="ECO:0007669"/>
    <property type="project" value="InterPro"/>
</dbReference>
<evidence type="ECO:0000256" key="9">
    <source>
        <dbReference type="ARBA" id="ARBA00030681"/>
    </source>
</evidence>
<evidence type="ECO:0000259" key="11">
    <source>
        <dbReference type="PROSITE" id="PS50263"/>
    </source>
</evidence>
<dbReference type="InterPro" id="IPR014729">
    <property type="entry name" value="Rossmann-like_a/b/a_fold"/>
</dbReference>
<dbReference type="CDD" id="cd00553">
    <property type="entry name" value="NAD_synthase"/>
    <property type="match status" value="1"/>
</dbReference>
<feature type="compositionally biased region" description="Polar residues" evidence="10">
    <location>
        <begin position="850"/>
        <end position="863"/>
    </location>
</feature>
<dbReference type="EMBL" id="PZQS01000006">
    <property type="protein sequence ID" value="PVD28676.1"/>
    <property type="molecule type" value="Genomic_DNA"/>
</dbReference>